<name>A0A9W6HSQ2_9MICO</name>
<dbReference type="Pfam" id="PF02656">
    <property type="entry name" value="DUF202"/>
    <property type="match status" value="1"/>
</dbReference>
<keyword evidence="4 6" id="KW-1133">Transmembrane helix</keyword>
<evidence type="ECO:0000256" key="2">
    <source>
        <dbReference type="ARBA" id="ARBA00022475"/>
    </source>
</evidence>
<dbReference type="RefSeq" id="WP_204939057.1">
    <property type="nucleotide sequence ID" value="NZ_BAAAUM010000001.1"/>
</dbReference>
<evidence type="ECO:0000256" key="3">
    <source>
        <dbReference type="ARBA" id="ARBA00022692"/>
    </source>
</evidence>
<evidence type="ECO:0000256" key="4">
    <source>
        <dbReference type="ARBA" id="ARBA00022989"/>
    </source>
</evidence>
<evidence type="ECO:0000256" key="6">
    <source>
        <dbReference type="SAM" id="Phobius"/>
    </source>
</evidence>
<comment type="subcellular location">
    <subcellularLocation>
        <location evidence="1">Cell membrane</location>
        <topology evidence="1">Multi-pass membrane protein</topology>
    </subcellularLocation>
</comment>
<evidence type="ECO:0000256" key="1">
    <source>
        <dbReference type="ARBA" id="ARBA00004651"/>
    </source>
</evidence>
<dbReference type="Proteomes" id="UP001142325">
    <property type="component" value="Unassembled WGS sequence"/>
</dbReference>
<feature type="transmembrane region" description="Helical" evidence="6">
    <location>
        <begin position="93"/>
        <end position="118"/>
    </location>
</feature>
<keyword evidence="9" id="KW-1185">Reference proteome</keyword>
<dbReference type="PANTHER" id="PTHR34187:SF2">
    <property type="entry name" value="DUF202 DOMAIN-CONTAINING PROTEIN"/>
    <property type="match status" value="1"/>
</dbReference>
<keyword evidence="5 6" id="KW-0472">Membrane</keyword>
<dbReference type="EMBL" id="BSET01000001">
    <property type="protein sequence ID" value="GLK01411.1"/>
    <property type="molecule type" value="Genomic_DNA"/>
</dbReference>
<evidence type="ECO:0000256" key="5">
    <source>
        <dbReference type="ARBA" id="ARBA00023136"/>
    </source>
</evidence>
<feature type="transmembrane region" description="Helical" evidence="6">
    <location>
        <begin position="29"/>
        <end position="51"/>
    </location>
</feature>
<organism evidence="8 9">
    <name type="scientific">Microbacterium keratanolyticum</name>
    <dbReference type="NCBI Taxonomy" id="67574"/>
    <lineage>
        <taxon>Bacteria</taxon>
        <taxon>Bacillati</taxon>
        <taxon>Actinomycetota</taxon>
        <taxon>Actinomycetes</taxon>
        <taxon>Micrococcales</taxon>
        <taxon>Microbacteriaceae</taxon>
        <taxon>Microbacterium</taxon>
    </lineage>
</organism>
<feature type="transmembrane region" description="Helical" evidence="6">
    <location>
        <begin position="57"/>
        <end position="81"/>
    </location>
</feature>
<proteinExistence type="predicted"/>
<evidence type="ECO:0000313" key="8">
    <source>
        <dbReference type="EMBL" id="GLK01411.1"/>
    </source>
</evidence>
<evidence type="ECO:0000259" key="7">
    <source>
        <dbReference type="Pfam" id="PF02656"/>
    </source>
</evidence>
<dbReference type="GO" id="GO:0005886">
    <property type="term" value="C:plasma membrane"/>
    <property type="evidence" value="ECO:0007669"/>
    <property type="project" value="UniProtKB-SubCell"/>
</dbReference>
<keyword evidence="2" id="KW-1003">Cell membrane</keyword>
<sequence length="119" mass="12747">MSDRRFPQAVYRHGTEPDARFTFANERTFLAWTRTALALIAGGVALELLGLDLQPDLKFAASLVLIIAGIITPALAWIGWIRSEKAMRLNTPLPASLLAPAVGIAVTVAGILIVIATLL</sequence>
<reference evidence="8" key="1">
    <citation type="journal article" date="2014" name="Int. J. Syst. Evol. Microbiol.">
        <title>Complete genome sequence of Corynebacterium casei LMG S-19264T (=DSM 44701T), isolated from a smear-ripened cheese.</title>
        <authorList>
            <consortium name="US DOE Joint Genome Institute (JGI-PGF)"/>
            <person name="Walter F."/>
            <person name="Albersmeier A."/>
            <person name="Kalinowski J."/>
            <person name="Ruckert C."/>
        </authorList>
    </citation>
    <scope>NUCLEOTIDE SEQUENCE</scope>
    <source>
        <strain evidence="8">VKM Ac-1958</strain>
    </source>
</reference>
<feature type="domain" description="DUF202" evidence="7">
    <location>
        <begin position="20"/>
        <end position="86"/>
    </location>
</feature>
<protein>
    <submittedName>
        <fullName evidence="8">Membrane protein</fullName>
    </submittedName>
</protein>
<gene>
    <name evidence="8" type="ORF">GCM10017596_11260</name>
</gene>
<keyword evidence="3 6" id="KW-0812">Transmembrane</keyword>
<dbReference type="InterPro" id="IPR052053">
    <property type="entry name" value="IM_YidH-like"/>
</dbReference>
<accession>A0A9W6HSQ2</accession>
<comment type="caution">
    <text evidence="8">The sequence shown here is derived from an EMBL/GenBank/DDBJ whole genome shotgun (WGS) entry which is preliminary data.</text>
</comment>
<dbReference type="AlphaFoldDB" id="A0A9W6HSQ2"/>
<dbReference type="PANTHER" id="PTHR34187">
    <property type="entry name" value="FGR18P"/>
    <property type="match status" value="1"/>
</dbReference>
<evidence type="ECO:0000313" key="9">
    <source>
        <dbReference type="Proteomes" id="UP001142325"/>
    </source>
</evidence>
<dbReference type="InterPro" id="IPR003807">
    <property type="entry name" value="DUF202"/>
</dbReference>
<reference evidence="8" key="2">
    <citation type="submission" date="2023-01" db="EMBL/GenBank/DDBJ databases">
        <authorList>
            <person name="Sun Q."/>
            <person name="Evtushenko L."/>
        </authorList>
    </citation>
    <scope>NUCLEOTIDE SEQUENCE</scope>
    <source>
        <strain evidence="8">VKM Ac-1958</strain>
    </source>
</reference>